<comment type="caution">
    <text evidence="3">The sequence shown here is derived from an EMBL/GenBank/DDBJ whole genome shotgun (WGS) entry which is preliminary data.</text>
</comment>
<dbReference type="Proteomes" id="UP001295684">
    <property type="component" value="Unassembled WGS sequence"/>
</dbReference>
<dbReference type="EMBL" id="CAMPGE010010996">
    <property type="protein sequence ID" value="CAI2369839.1"/>
    <property type="molecule type" value="Genomic_DNA"/>
</dbReference>
<organism evidence="3 4">
    <name type="scientific">Euplotes crassus</name>
    <dbReference type="NCBI Taxonomy" id="5936"/>
    <lineage>
        <taxon>Eukaryota</taxon>
        <taxon>Sar</taxon>
        <taxon>Alveolata</taxon>
        <taxon>Ciliophora</taxon>
        <taxon>Intramacronucleata</taxon>
        <taxon>Spirotrichea</taxon>
        <taxon>Hypotrichia</taxon>
        <taxon>Euplotida</taxon>
        <taxon>Euplotidae</taxon>
        <taxon>Moneuplotes</taxon>
    </lineage>
</organism>
<dbReference type="PANTHER" id="PTHR46818">
    <property type="entry name" value="DOMAIN-CONTAINING PROTEIN, PUTATIVE-RELATED"/>
    <property type="match status" value="1"/>
</dbReference>
<reference evidence="3" key="1">
    <citation type="submission" date="2023-07" db="EMBL/GenBank/DDBJ databases">
        <authorList>
            <consortium name="AG Swart"/>
            <person name="Singh M."/>
            <person name="Singh A."/>
            <person name="Seah K."/>
            <person name="Emmerich C."/>
        </authorList>
    </citation>
    <scope>NUCLEOTIDE SEQUENCE</scope>
    <source>
        <strain evidence="3">DP1</strain>
    </source>
</reference>
<name>A0AAD1UJB7_EUPCR</name>
<keyword evidence="4" id="KW-1185">Reference proteome</keyword>
<dbReference type="SUPFAM" id="SSF52087">
    <property type="entry name" value="CRAL/TRIO domain"/>
    <property type="match status" value="1"/>
</dbReference>
<dbReference type="AlphaFoldDB" id="A0AAD1UJB7"/>
<dbReference type="Pfam" id="PF00650">
    <property type="entry name" value="CRAL_TRIO"/>
    <property type="match status" value="1"/>
</dbReference>
<dbReference type="InterPro" id="IPR036865">
    <property type="entry name" value="CRAL-TRIO_dom_sf"/>
</dbReference>
<evidence type="ECO:0000313" key="3">
    <source>
        <dbReference type="EMBL" id="CAI2369839.1"/>
    </source>
</evidence>
<evidence type="ECO:0000259" key="2">
    <source>
        <dbReference type="PROSITE" id="PS50191"/>
    </source>
</evidence>
<proteinExistence type="predicted"/>
<accession>A0AAD1UJB7</accession>
<dbReference type="Gene3D" id="3.40.525.10">
    <property type="entry name" value="CRAL-TRIO lipid binding domain"/>
    <property type="match status" value="1"/>
</dbReference>
<dbReference type="InterPro" id="IPR036273">
    <property type="entry name" value="CRAL/TRIO_N_dom_sf"/>
</dbReference>
<dbReference type="CDD" id="cd00170">
    <property type="entry name" value="SEC14"/>
    <property type="match status" value="1"/>
</dbReference>
<dbReference type="PANTHER" id="PTHR46818:SF1">
    <property type="entry name" value="CHROMOSOME UNDETERMINED SCAFFOLD_125, WHOLE GENOME SHOTGUN SEQUENCE"/>
    <property type="match status" value="1"/>
</dbReference>
<dbReference type="PROSITE" id="PS50191">
    <property type="entry name" value="CRAL_TRIO"/>
    <property type="match status" value="1"/>
</dbReference>
<feature type="compositionally biased region" description="Basic and acidic residues" evidence="1">
    <location>
        <begin position="370"/>
        <end position="381"/>
    </location>
</feature>
<dbReference type="SMART" id="SM00516">
    <property type="entry name" value="SEC14"/>
    <property type="match status" value="1"/>
</dbReference>
<protein>
    <recommendedName>
        <fullName evidence="2">CRAL-TRIO domain-containing protein</fullName>
    </recommendedName>
</protein>
<feature type="domain" description="CRAL-TRIO" evidence="2">
    <location>
        <begin position="140"/>
        <end position="304"/>
    </location>
</feature>
<sequence length="399" mass="46707">MSGWVKDINNLKLKDTCITDDMVSEVEKEDYLYYYVDPKVQSPKLMKYYNPPDEIILIHHSTKNIERLIYPPEGPYLEQEEEKYDGFLDFLANKGEELPEALNKRRTLRFLVANNWNYKKTHKNILKTVEWRETVHPVILNDNMKELLDNGYMYIHGRDRHFRPLCFSNTKMITELGVGIDDCVSMCWFMCFYLIEQLCVPGKVENWLFISDLGGLSLSKLPSKHIKKFTLEAQDHLKCRIRKFFYFNTTLGLRVIYAFISPFLDKAIKEKTCMVKEPYCDELLEFAHPSQVEKRFGGDAEDVEVFWPPFCPSDEYDHDPDDIEDHEPSIEKVEKKRKSSKKSKKSKVQKGEEAPVESAPAPQTFATSMDKQKEITKERMSKRPVPKNTKDKGCTCTIF</sequence>
<dbReference type="InterPro" id="IPR001251">
    <property type="entry name" value="CRAL-TRIO_dom"/>
</dbReference>
<feature type="compositionally biased region" description="Basic residues" evidence="1">
    <location>
        <begin position="335"/>
        <end position="348"/>
    </location>
</feature>
<gene>
    <name evidence="3" type="ORF">ECRASSUSDP1_LOCUS11143</name>
</gene>
<evidence type="ECO:0000313" key="4">
    <source>
        <dbReference type="Proteomes" id="UP001295684"/>
    </source>
</evidence>
<feature type="region of interest" description="Disordered" evidence="1">
    <location>
        <begin position="317"/>
        <end position="399"/>
    </location>
</feature>
<evidence type="ECO:0000256" key="1">
    <source>
        <dbReference type="SAM" id="MobiDB-lite"/>
    </source>
</evidence>
<dbReference type="SUPFAM" id="SSF46938">
    <property type="entry name" value="CRAL/TRIO N-terminal domain"/>
    <property type="match status" value="1"/>
</dbReference>